<dbReference type="SMART" id="SM00248">
    <property type="entry name" value="ANK"/>
    <property type="match status" value="23"/>
</dbReference>
<name>E1F9L0_GIAIA</name>
<dbReference type="SUPFAM" id="SSF48403">
    <property type="entry name" value="Ankyrin repeat"/>
    <property type="match status" value="3"/>
</dbReference>
<dbReference type="Proteomes" id="UP000008974">
    <property type="component" value="Unassembled WGS sequence"/>
</dbReference>
<dbReference type="PROSITE" id="PS50011">
    <property type="entry name" value="PROTEIN_KINASE_DOM"/>
    <property type="match status" value="1"/>
</dbReference>
<dbReference type="VEuPathDB" id="GiardiaDB:GLP15_4383"/>
<keyword evidence="4" id="KW-0808">Transferase</keyword>
<feature type="region of interest" description="Disordered" evidence="2">
    <location>
        <begin position="1049"/>
        <end position="1074"/>
    </location>
</feature>
<keyword evidence="4" id="KW-0418">Kinase</keyword>
<dbReference type="GO" id="GO:0005524">
    <property type="term" value="F:ATP binding"/>
    <property type="evidence" value="ECO:0007669"/>
    <property type="project" value="InterPro"/>
</dbReference>
<dbReference type="Gene3D" id="1.10.510.10">
    <property type="entry name" value="Transferase(Phosphotransferase) domain 1"/>
    <property type="match status" value="1"/>
</dbReference>
<dbReference type="PROSITE" id="PS50088">
    <property type="entry name" value="ANK_REPEAT"/>
    <property type="match status" value="3"/>
</dbReference>
<dbReference type="PANTHER" id="PTHR24120:SF4">
    <property type="entry name" value="GH07239P"/>
    <property type="match status" value="1"/>
</dbReference>
<dbReference type="OrthoDB" id="20872at2759"/>
<dbReference type="InterPro" id="IPR002110">
    <property type="entry name" value="Ankyrin_rpt"/>
</dbReference>
<dbReference type="EMBL" id="ACVC01000666">
    <property type="protein sequence ID" value="EFO60858.1"/>
    <property type="molecule type" value="Genomic_DNA"/>
</dbReference>
<dbReference type="Gene3D" id="1.25.40.20">
    <property type="entry name" value="Ankyrin repeat-containing domain"/>
    <property type="match status" value="6"/>
</dbReference>
<feature type="repeat" description="ANK" evidence="1">
    <location>
        <begin position="1419"/>
        <end position="1444"/>
    </location>
</feature>
<dbReference type="SMART" id="SM00220">
    <property type="entry name" value="S_TKc"/>
    <property type="match status" value="1"/>
</dbReference>
<keyword evidence="1" id="KW-0040">ANK repeat</keyword>
<accession>E1F9L0</accession>
<comment type="caution">
    <text evidence="4">The sequence shown here is derived from an EMBL/GenBank/DDBJ whole genome shotgun (WGS) entry which is preliminary data.</text>
</comment>
<gene>
    <name evidence="4" type="ORF">GLP15_4383</name>
</gene>
<evidence type="ECO:0000313" key="4">
    <source>
        <dbReference type="EMBL" id="EFO60858.1"/>
    </source>
</evidence>
<feature type="domain" description="Protein kinase" evidence="3">
    <location>
        <begin position="11"/>
        <end position="279"/>
    </location>
</feature>
<dbReference type="Pfam" id="PF12796">
    <property type="entry name" value="Ank_2"/>
    <property type="match status" value="7"/>
</dbReference>
<evidence type="ECO:0000259" key="3">
    <source>
        <dbReference type="PROSITE" id="PS50011"/>
    </source>
</evidence>
<dbReference type="PROSITE" id="PS50297">
    <property type="entry name" value="ANK_REP_REGION"/>
    <property type="match status" value="1"/>
</dbReference>
<dbReference type="SUPFAM" id="SSF56112">
    <property type="entry name" value="Protein kinase-like (PK-like)"/>
    <property type="match status" value="1"/>
</dbReference>
<dbReference type="InterPro" id="IPR000719">
    <property type="entry name" value="Prot_kinase_dom"/>
</dbReference>
<organism evidence="4 5">
    <name type="scientific">Giardia intestinalis (strain P15)</name>
    <name type="common">Giardia lamblia</name>
    <dbReference type="NCBI Taxonomy" id="658858"/>
    <lineage>
        <taxon>Eukaryota</taxon>
        <taxon>Metamonada</taxon>
        <taxon>Diplomonadida</taxon>
        <taxon>Hexamitidae</taxon>
        <taxon>Giardiinae</taxon>
        <taxon>Giardia</taxon>
    </lineage>
</organism>
<dbReference type="Gene3D" id="3.30.200.20">
    <property type="entry name" value="Phosphorylase Kinase, domain 1"/>
    <property type="match status" value="1"/>
</dbReference>
<proteinExistence type="predicted"/>
<feature type="repeat" description="ANK" evidence="1">
    <location>
        <begin position="1357"/>
        <end position="1389"/>
    </location>
</feature>
<dbReference type="OMA" id="HEANYTR"/>
<dbReference type="InterPro" id="IPR011009">
    <property type="entry name" value="Kinase-like_dom_sf"/>
</dbReference>
<dbReference type="Pfam" id="PF00023">
    <property type="entry name" value="Ank"/>
    <property type="match status" value="2"/>
</dbReference>
<reference evidence="4 5" key="1">
    <citation type="journal article" date="2010" name="BMC Genomics">
        <title>Genome analysis and comparative genomics of a Giardia intestinalis assemblage E isolate.</title>
        <authorList>
            <person name="Jerlstrom-Hultqvist J."/>
            <person name="Franzen O."/>
            <person name="Ankarklev J."/>
            <person name="Xu F."/>
            <person name="Nohynkova E."/>
            <person name="Andersson J.O."/>
            <person name="Svard S.G."/>
            <person name="Andersson B."/>
        </authorList>
    </citation>
    <scope>NUCLEOTIDE SEQUENCE [LARGE SCALE GENOMIC DNA]</scope>
    <source>
        <strain evidence="4 5">P15</strain>
    </source>
</reference>
<dbReference type="GO" id="GO:0004672">
    <property type="term" value="F:protein kinase activity"/>
    <property type="evidence" value="ECO:0007669"/>
    <property type="project" value="InterPro"/>
</dbReference>
<feature type="repeat" description="ANK" evidence="1">
    <location>
        <begin position="1481"/>
        <end position="1513"/>
    </location>
</feature>
<sequence length="1537" mass="169033">MNTWTSFENNYDVRHLVFRDDVSTTYTARRKSDGKTVAARKFLLFLLGPTERLAVDNEISILQKISHPNVPAYKEIRFSNDSKIMYVITAYVQSETLACLISNARERGTHIEERTIWGFIADLLDLLQFILLPHKQYFADDEHIDFISLDPREIMVDKSKKLYVRSFTYAHQSDGPEQLVEKTSLYNCYVPGASFSTTEQRNLYILGLLIYELCLLTPYNYYSPIGPWPSCPAEQIFFPLHSRELCMLCKALLDTTKKQRLGLSDLISMPQIRDVHPTFAVEVAESLNQQTELISSRYNTDCESFLTRGPSYLSALKHNASDCSLAAEDTTPQGVDRGSVDLHNIFTAPIESLSVNRSAKSTPEPVSVLAQTSARPSSPSRILVDTGQLTPILPRQYLDEPKRSASSPLHIKREHQPFEYLANYPFIKKPSYQIVDTPTTLMKAAIAGDEDLARLSINSEAGCALNTGETALYYALLYKNYQIADLLLSVEGVVVKDDTFSESVVRNQERAFIYGDDRTPLISAALANDLVGVYSLIPFYARFQDAQGKTALMHAIEYGHSEVACLLARSEHGLVDTNGMYATLFSILHNNPVVFKMLYIKESGLLKGDGFTPLMISAALDGKASISSQLQRYKAMRTKRGLTAMMIAVHCSENLDILHELVKHEAGIRDEKGDTALMHAIYANKELAVQLLAKFEGTLTDASGKTALMRAALEGFSQVIPMLQVQARKADSEGKTALMHAIESGNITAAAMLATMEAGARDSTGETALIKALRCELPAIAKLLIPLETKYTDLSGNYASKQAIMQGNRALLELLIPHELELLYNDGFTALMIAVASFNMTTVRNCLRDVGKQTKSGLTALMIAVLVGNKQAIPFLLEENHLVDKVNQKAVDYARKLNEAETIKLLDEKAEIDRFTKELQSPNKTHAVDTDQIHRSSVLTMGCHSSTEDRFPIDVVKEEDQQHTLSPRTENLSHVATATPQALVSMERNVTRADTARSFSSSTELLKPVRSPLATRSANTSVFSNGSVGNKSFNSLRRTIEMDRRYDGYEPEARRSSAKLPKRPISAVPTKPAPTATPWGATIIDFTTLSLEMDSVSSDFPDTTRAQSPGMDMADLSCEEFAIQKTSDVQKTNTIPVDKPGRNPLLSAVLTNDVSASARNLNYSGAHFGKSKKTALIVAADRGNTEIVRLLEPHEAGQATTSGWTALMRAAVHNHVDCVSILMEREAGLVNHRSMSALMIATELGHIEVVSRLAHLEAGLRNTSYYTALMLAAKRGYAEIVEILAPHEANYTRSNGATALMYAIQNRHTGCVRILANYEAGRRLDNGWTALMMAAQNGFLDAVELLKSYEGKMQNINGSTALMLAAQNKRLAAVKLLLNTEAAMTNSQGATALMMASENGSIAICQMLEPRERGIMTNNGSTALMFASRVGNTEIVSLLLNSEAGKQSGMGHSALMLASQAGAIEVCSLLLKKEQCLRTQDGTTALMMAARAGHHMIVELLAPYEAGVRRNDGVTARIIALSKGHTACAQLLERFEP</sequence>
<evidence type="ECO:0000313" key="5">
    <source>
        <dbReference type="Proteomes" id="UP000008974"/>
    </source>
</evidence>
<protein>
    <submittedName>
        <fullName evidence="4">Kinase, NEK</fullName>
    </submittedName>
</protein>
<evidence type="ECO:0000256" key="1">
    <source>
        <dbReference type="PROSITE-ProRule" id="PRU00023"/>
    </source>
</evidence>
<dbReference type="InterPro" id="IPR036770">
    <property type="entry name" value="Ankyrin_rpt-contain_sf"/>
</dbReference>
<dbReference type="PANTHER" id="PTHR24120">
    <property type="entry name" value="GH07239P"/>
    <property type="match status" value="1"/>
</dbReference>
<evidence type="ECO:0000256" key="2">
    <source>
        <dbReference type="SAM" id="MobiDB-lite"/>
    </source>
</evidence>